<name>A0ABN1YY12_9MICO</name>
<comment type="caution">
    <text evidence="2">The sequence shown here is derived from an EMBL/GenBank/DDBJ whole genome shotgun (WGS) entry which is preliminary data.</text>
</comment>
<sequence>MIDGMPSKPSPDPTGGLPRIGRPATGALLAQGVTTLEQVAQWREAELLAVHGVGPKAVAILREALAEAGLGFRA</sequence>
<dbReference type="Proteomes" id="UP001501266">
    <property type="component" value="Unassembled WGS sequence"/>
</dbReference>
<feature type="region of interest" description="Disordered" evidence="1">
    <location>
        <begin position="1"/>
        <end position="23"/>
    </location>
</feature>
<evidence type="ECO:0000313" key="3">
    <source>
        <dbReference type="Proteomes" id="UP001501266"/>
    </source>
</evidence>
<evidence type="ECO:0008006" key="4">
    <source>
        <dbReference type="Google" id="ProtNLM"/>
    </source>
</evidence>
<dbReference type="SUPFAM" id="SSF47789">
    <property type="entry name" value="C-terminal domain of RNA polymerase alpha subunit"/>
    <property type="match status" value="1"/>
</dbReference>
<evidence type="ECO:0000256" key="1">
    <source>
        <dbReference type="SAM" id="MobiDB-lite"/>
    </source>
</evidence>
<accession>A0ABN1YY12</accession>
<protein>
    <recommendedName>
        <fullName evidence="4">Helix-hairpin-helix domain-containing protein</fullName>
    </recommendedName>
</protein>
<evidence type="ECO:0000313" key="2">
    <source>
        <dbReference type="EMBL" id="GAA1425102.1"/>
    </source>
</evidence>
<proteinExistence type="predicted"/>
<gene>
    <name evidence="2" type="ORF">GCM10009640_22880</name>
</gene>
<organism evidence="2 3">
    <name type="scientific">Agrococcus citreus</name>
    <dbReference type="NCBI Taxonomy" id="84643"/>
    <lineage>
        <taxon>Bacteria</taxon>
        <taxon>Bacillati</taxon>
        <taxon>Actinomycetota</taxon>
        <taxon>Actinomycetes</taxon>
        <taxon>Micrococcales</taxon>
        <taxon>Microbacteriaceae</taxon>
        <taxon>Agrococcus</taxon>
    </lineage>
</organism>
<dbReference type="Gene3D" id="1.10.150.20">
    <property type="entry name" value="5' to 3' exonuclease, C-terminal subdomain"/>
    <property type="match status" value="1"/>
</dbReference>
<keyword evidence="3" id="KW-1185">Reference proteome</keyword>
<reference evidence="2 3" key="1">
    <citation type="journal article" date="2019" name="Int. J. Syst. Evol. Microbiol.">
        <title>The Global Catalogue of Microorganisms (GCM) 10K type strain sequencing project: providing services to taxonomists for standard genome sequencing and annotation.</title>
        <authorList>
            <consortium name="The Broad Institute Genomics Platform"/>
            <consortium name="The Broad Institute Genome Sequencing Center for Infectious Disease"/>
            <person name="Wu L."/>
            <person name="Ma J."/>
        </authorList>
    </citation>
    <scope>NUCLEOTIDE SEQUENCE [LARGE SCALE GENOMIC DNA]</scope>
    <source>
        <strain evidence="2 3">JCM 12398</strain>
    </source>
</reference>
<dbReference type="EMBL" id="BAAAKK010000005">
    <property type="protein sequence ID" value="GAA1425102.1"/>
    <property type="molecule type" value="Genomic_DNA"/>
</dbReference>